<dbReference type="Proteomes" id="UP001286456">
    <property type="component" value="Unassembled WGS sequence"/>
</dbReference>
<comment type="caution">
    <text evidence="1">The sequence shown here is derived from an EMBL/GenBank/DDBJ whole genome shotgun (WGS) entry which is preliminary data.</text>
</comment>
<protein>
    <submittedName>
        <fullName evidence="1">Uncharacterized protein</fullName>
    </submittedName>
</protein>
<accession>A0AAE0MGK3</accession>
<gene>
    <name evidence="1" type="ORF">B0T19DRAFT_86577</name>
</gene>
<organism evidence="1 2">
    <name type="scientific">Cercophora scortea</name>
    <dbReference type="NCBI Taxonomy" id="314031"/>
    <lineage>
        <taxon>Eukaryota</taxon>
        <taxon>Fungi</taxon>
        <taxon>Dikarya</taxon>
        <taxon>Ascomycota</taxon>
        <taxon>Pezizomycotina</taxon>
        <taxon>Sordariomycetes</taxon>
        <taxon>Sordariomycetidae</taxon>
        <taxon>Sordariales</taxon>
        <taxon>Lasiosphaeriaceae</taxon>
        <taxon>Cercophora</taxon>
    </lineage>
</organism>
<dbReference type="EMBL" id="JAUEPO010000002">
    <property type="protein sequence ID" value="KAK3331787.1"/>
    <property type="molecule type" value="Genomic_DNA"/>
</dbReference>
<dbReference type="AlphaFoldDB" id="A0AAE0MGK3"/>
<evidence type="ECO:0000313" key="1">
    <source>
        <dbReference type="EMBL" id="KAK3331787.1"/>
    </source>
</evidence>
<reference evidence="1" key="1">
    <citation type="journal article" date="2023" name="Mol. Phylogenet. Evol.">
        <title>Genome-scale phylogeny and comparative genomics of the fungal order Sordariales.</title>
        <authorList>
            <person name="Hensen N."/>
            <person name="Bonometti L."/>
            <person name="Westerberg I."/>
            <person name="Brannstrom I.O."/>
            <person name="Guillou S."/>
            <person name="Cros-Aarteil S."/>
            <person name="Calhoun S."/>
            <person name="Haridas S."/>
            <person name="Kuo A."/>
            <person name="Mondo S."/>
            <person name="Pangilinan J."/>
            <person name="Riley R."/>
            <person name="LaButti K."/>
            <person name="Andreopoulos B."/>
            <person name="Lipzen A."/>
            <person name="Chen C."/>
            <person name="Yan M."/>
            <person name="Daum C."/>
            <person name="Ng V."/>
            <person name="Clum A."/>
            <person name="Steindorff A."/>
            <person name="Ohm R.A."/>
            <person name="Martin F."/>
            <person name="Silar P."/>
            <person name="Natvig D.O."/>
            <person name="Lalanne C."/>
            <person name="Gautier V."/>
            <person name="Ament-Velasquez S.L."/>
            <person name="Kruys A."/>
            <person name="Hutchinson M.I."/>
            <person name="Powell A.J."/>
            <person name="Barry K."/>
            <person name="Miller A.N."/>
            <person name="Grigoriev I.V."/>
            <person name="Debuchy R."/>
            <person name="Gladieux P."/>
            <person name="Hiltunen Thoren M."/>
            <person name="Johannesson H."/>
        </authorList>
    </citation>
    <scope>NUCLEOTIDE SEQUENCE</scope>
    <source>
        <strain evidence="1">SMH4131-1</strain>
    </source>
</reference>
<dbReference type="Gene3D" id="3.80.10.10">
    <property type="entry name" value="Ribonuclease Inhibitor"/>
    <property type="match status" value="1"/>
</dbReference>
<proteinExistence type="predicted"/>
<name>A0AAE0MGK3_9PEZI</name>
<dbReference type="InterPro" id="IPR032675">
    <property type="entry name" value="LRR_dom_sf"/>
</dbReference>
<evidence type="ECO:0000313" key="2">
    <source>
        <dbReference type="Proteomes" id="UP001286456"/>
    </source>
</evidence>
<keyword evidence="2" id="KW-1185">Reference proteome</keyword>
<reference evidence="1" key="2">
    <citation type="submission" date="2023-06" db="EMBL/GenBank/DDBJ databases">
        <authorList>
            <consortium name="Lawrence Berkeley National Laboratory"/>
            <person name="Haridas S."/>
            <person name="Hensen N."/>
            <person name="Bonometti L."/>
            <person name="Westerberg I."/>
            <person name="Brannstrom I.O."/>
            <person name="Guillou S."/>
            <person name="Cros-Aarteil S."/>
            <person name="Calhoun S."/>
            <person name="Kuo A."/>
            <person name="Mondo S."/>
            <person name="Pangilinan J."/>
            <person name="Riley R."/>
            <person name="Labutti K."/>
            <person name="Andreopoulos B."/>
            <person name="Lipzen A."/>
            <person name="Chen C."/>
            <person name="Yanf M."/>
            <person name="Daum C."/>
            <person name="Ng V."/>
            <person name="Clum A."/>
            <person name="Steindorff A."/>
            <person name="Ohm R."/>
            <person name="Martin F."/>
            <person name="Silar P."/>
            <person name="Natvig D."/>
            <person name="Lalanne C."/>
            <person name="Gautier V."/>
            <person name="Ament-Velasquez S.L."/>
            <person name="Kruys A."/>
            <person name="Hutchinson M.I."/>
            <person name="Powell A.J."/>
            <person name="Barry K."/>
            <person name="Miller A.N."/>
            <person name="Grigoriev I.V."/>
            <person name="Debuchy R."/>
            <person name="Gladieux P."/>
            <person name="Thoren M.H."/>
            <person name="Johannesson H."/>
        </authorList>
    </citation>
    <scope>NUCLEOTIDE SEQUENCE</scope>
    <source>
        <strain evidence="1">SMH4131-1</strain>
    </source>
</reference>
<sequence>MAAIPLTSTSKGLTLASLPPEIVDLILDFTIPQPPEIGETKPVSYNQLIPNEPWFDFTRNRRGLWSLCLVSRAFSGLAFPRLYSVMALLDEESMLLYFRTLAERPHYGTWTRYLSCHLTLTSEPVIRDMRRAVGRKLRTFRPASEPAVLMSAIRNALDIMATSLPHLSTVAGDFDYVPQIILAFILAFTPRLETLLLQVPINEDYVDHSALFDKLNLIAGPRRHQHPHFATSPYQSPSLHPFTNLTTLLLQGDPELLEQYENPEAREYDLPEVWGVQARRYLPLYECFPNLTTLEVSTDDGVWSNLRDEDHLFLSSDSSDQPPPLNQIQHIYLHNSVACPRNLHHVLRNAPRLQTLYMTPMRDRTFYRGPDENSPDAHPEALDVALASHAPHLRHLDVAWFEVSGYEGLIGADGRLASLSRMHRLEKLCIQLPVLYGSSPAAMETPLVELLPPNLVELALEDYWWWNLEDYDAMGEWTPRQKLVHYRGSKEYRNTALRMLTGLAESVGQRMPALRRVMLLCRIPWTWMVEDGVELDSHFDEVRAAFEARGVKFLVDEV</sequence>
<dbReference type="SUPFAM" id="SSF52047">
    <property type="entry name" value="RNI-like"/>
    <property type="match status" value="1"/>
</dbReference>